<reference evidence="8 9" key="1">
    <citation type="journal article" date="2013" name="Proc. Natl. Acad. Sci. U.S.A.">
        <title>The king cobra genome reveals dynamic gene evolution and adaptation in the snake venom system.</title>
        <authorList>
            <person name="Vonk F.J."/>
            <person name="Casewell N.R."/>
            <person name="Henkel C.V."/>
            <person name="Heimberg A.M."/>
            <person name="Jansen H.J."/>
            <person name="McCleary R.J."/>
            <person name="Kerkkamp H.M."/>
            <person name="Vos R.A."/>
            <person name="Guerreiro I."/>
            <person name="Calvete J.J."/>
            <person name="Wuster W."/>
            <person name="Woods A.E."/>
            <person name="Logan J.M."/>
            <person name="Harrison R.A."/>
            <person name="Castoe T.A."/>
            <person name="de Koning A.P."/>
            <person name="Pollock D.D."/>
            <person name="Yandell M."/>
            <person name="Calderon D."/>
            <person name="Renjifo C."/>
            <person name="Currier R.B."/>
            <person name="Salgado D."/>
            <person name="Pla D."/>
            <person name="Sanz L."/>
            <person name="Hyder A.S."/>
            <person name="Ribeiro J.M."/>
            <person name="Arntzen J.W."/>
            <person name="van den Thillart G.E."/>
            <person name="Boetzer M."/>
            <person name="Pirovano W."/>
            <person name="Dirks R.P."/>
            <person name="Spaink H.P."/>
            <person name="Duboule D."/>
            <person name="McGlinn E."/>
            <person name="Kini R.M."/>
            <person name="Richardson M.K."/>
        </authorList>
    </citation>
    <scope>NUCLEOTIDE SEQUENCE</scope>
    <source>
        <tissue evidence="8">Blood</tissue>
    </source>
</reference>
<dbReference type="SUPFAM" id="SSF57535">
    <property type="entry name" value="Complement control module/SCR domain"/>
    <property type="match status" value="1"/>
</dbReference>
<keyword evidence="4 6" id="KW-1015">Disulfide bond</keyword>
<evidence type="ECO:0000313" key="9">
    <source>
        <dbReference type="Proteomes" id="UP000018936"/>
    </source>
</evidence>
<dbReference type="SMART" id="SM00032">
    <property type="entry name" value="CCP"/>
    <property type="match status" value="1"/>
</dbReference>
<gene>
    <name evidence="8" type="primary">ZP3R</name>
    <name evidence="8" type="ORF">L345_14759</name>
</gene>
<protein>
    <submittedName>
        <fullName evidence="8">Zona pellucida sperm-binding protein 3 receptor</fullName>
    </submittedName>
</protein>
<dbReference type="Proteomes" id="UP000018936">
    <property type="component" value="Unassembled WGS sequence"/>
</dbReference>
<dbReference type="PANTHER" id="PTHR46393:SF7">
    <property type="entry name" value="COMPLEMENT C2"/>
    <property type="match status" value="1"/>
</dbReference>
<dbReference type="Gene3D" id="2.10.70.10">
    <property type="entry name" value="Complement Module, domain 1"/>
    <property type="match status" value="1"/>
</dbReference>
<keyword evidence="8" id="KW-0675">Receptor</keyword>
<dbReference type="FunFam" id="2.10.70.10:FF:000014">
    <property type="entry name" value="Membrane cofactor protein"/>
    <property type="match status" value="1"/>
</dbReference>
<dbReference type="InterPro" id="IPR000436">
    <property type="entry name" value="Sushi_SCR_CCP_dom"/>
</dbReference>
<comment type="caution">
    <text evidence="8">The sequence shown here is derived from an EMBL/GenBank/DDBJ whole genome shotgun (WGS) entry which is preliminary data.</text>
</comment>
<evidence type="ECO:0000256" key="2">
    <source>
        <dbReference type="ARBA" id="ARBA00022729"/>
    </source>
</evidence>
<dbReference type="InterPro" id="IPR035976">
    <property type="entry name" value="Sushi/SCR/CCP_sf"/>
</dbReference>
<evidence type="ECO:0000256" key="5">
    <source>
        <dbReference type="ARBA" id="ARBA00023180"/>
    </source>
</evidence>
<evidence type="ECO:0000259" key="7">
    <source>
        <dbReference type="PROSITE" id="PS50923"/>
    </source>
</evidence>
<evidence type="ECO:0000313" key="8">
    <source>
        <dbReference type="EMBL" id="ETE59512.1"/>
    </source>
</evidence>
<keyword evidence="2" id="KW-0732">Signal</keyword>
<accession>V8ND80</accession>
<keyword evidence="3" id="KW-0677">Repeat</keyword>
<dbReference type="CDD" id="cd00033">
    <property type="entry name" value="CCP"/>
    <property type="match status" value="1"/>
</dbReference>
<feature type="non-terminal residue" evidence="8">
    <location>
        <position position="1"/>
    </location>
</feature>
<dbReference type="Pfam" id="PF00084">
    <property type="entry name" value="Sushi"/>
    <property type="match status" value="1"/>
</dbReference>
<evidence type="ECO:0000256" key="4">
    <source>
        <dbReference type="ARBA" id="ARBA00023157"/>
    </source>
</evidence>
<proteinExistence type="predicted"/>
<keyword evidence="5" id="KW-0325">Glycoprotein</keyword>
<keyword evidence="1 6" id="KW-0768">Sushi</keyword>
<evidence type="ECO:0000256" key="3">
    <source>
        <dbReference type="ARBA" id="ARBA00022737"/>
    </source>
</evidence>
<sequence>VKCQSPSTPNGRVSGVLLATYTYQNKIIIECNPGYTLLGSSLIKCDADSRWKPSVPRCDKEKSLEDRLDIIEKKLDLILHILQLTRDR</sequence>
<dbReference type="OrthoDB" id="6127264at2759"/>
<dbReference type="PROSITE" id="PS50923">
    <property type="entry name" value="SUSHI"/>
    <property type="match status" value="1"/>
</dbReference>
<name>V8ND80_OPHHA</name>
<evidence type="ECO:0000256" key="6">
    <source>
        <dbReference type="PROSITE-ProRule" id="PRU00302"/>
    </source>
</evidence>
<dbReference type="EMBL" id="AZIM01005532">
    <property type="protein sequence ID" value="ETE59512.1"/>
    <property type="molecule type" value="Genomic_DNA"/>
</dbReference>
<feature type="disulfide bond" evidence="6">
    <location>
        <begin position="31"/>
        <end position="58"/>
    </location>
</feature>
<evidence type="ECO:0000256" key="1">
    <source>
        <dbReference type="ARBA" id="ARBA00022659"/>
    </source>
</evidence>
<organism evidence="8 9">
    <name type="scientific">Ophiophagus hannah</name>
    <name type="common">King cobra</name>
    <name type="synonym">Naja hannah</name>
    <dbReference type="NCBI Taxonomy" id="8665"/>
    <lineage>
        <taxon>Eukaryota</taxon>
        <taxon>Metazoa</taxon>
        <taxon>Chordata</taxon>
        <taxon>Craniata</taxon>
        <taxon>Vertebrata</taxon>
        <taxon>Euteleostomi</taxon>
        <taxon>Lepidosauria</taxon>
        <taxon>Squamata</taxon>
        <taxon>Bifurcata</taxon>
        <taxon>Unidentata</taxon>
        <taxon>Episquamata</taxon>
        <taxon>Toxicofera</taxon>
        <taxon>Serpentes</taxon>
        <taxon>Colubroidea</taxon>
        <taxon>Elapidae</taxon>
        <taxon>Elapinae</taxon>
        <taxon>Ophiophagus</taxon>
    </lineage>
</organism>
<keyword evidence="9" id="KW-1185">Reference proteome</keyword>
<comment type="caution">
    <text evidence="6">Lacks conserved residue(s) required for the propagation of feature annotation.</text>
</comment>
<feature type="domain" description="Sushi" evidence="7">
    <location>
        <begin position="1"/>
        <end position="60"/>
    </location>
</feature>
<dbReference type="PANTHER" id="PTHR46393">
    <property type="entry name" value="SUSHI DOMAIN-CONTAINING PROTEIN"/>
    <property type="match status" value="1"/>
</dbReference>
<dbReference type="AlphaFoldDB" id="V8ND80"/>